<dbReference type="PANTHER" id="PTHR43394:SF1">
    <property type="entry name" value="ATP-BINDING CASSETTE SUB-FAMILY B MEMBER 10, MITOCHONDRIAL"/>
    <property type="match status" value="1"/>
</dbReference>
<evidence type="ECO:0000256" key="3">
    <source>
        <dbReference type="ARBA" id="ARBA00022475"/>
    </source>
</evidence>
<keyword evidence="8 9" id="KW-0472">Membrane</keyword>
<dbReference type="PROSITE" id="PS50929">
    <property type="entry name" value="ABC_TM1F"/>
    <property type="match status" value="1"/>
</dbReference>
<evidence type="ECO:0000256" key="4">
    <source>
        <dbReference type="ARBA" id="ARBA00022692"/>
    </source>
</evidence>
<comment type="caution">
    <text evidence="12">The sequence shown here is derived from an EMBL/GenBank/DDBJ whole genome shotgun (WGS) entry which is preliminary data.</text>
</comment>
<dbReference type="SUPFAM" id="SSF52540">
    <property type="entry name" value="P-loop containing nucleoside triphosphate hydrolases"/>
    <property type="match status" value="1"/>
</dbReference>
<dbReference type="FunFam" id="3.40.50.300:FF:000854">
    <property type="entry name" value="Multidrug ABC transporter ATP-binding protein"/>
    <property type="match status" value="1"/>
</dbReference>
<organism evidence="12 13">
    <name type="scientific">Alkalibaculum sporogenes</name>
    <dbReference type="NCBI Taxonomy" id="2655001"/>
    <lineage>
        <taxon>Bacteria</taxon>
        <taxon>Bacillati</taxon>
        <taxon>Bacillota</taxon>
        <taxon>Clostridia</taxon>
        <taxon>Eubacteriales</taxon>
        <taxon>Eubacteriaceae</taxon>
        <taxon>Alkalibaculum</taxon>
    </lineage>
</organism>
<proteinExistence type="predicted"/>
<feature type="transmembrane region" description="Helical" evidence="9">
    <location>
        <begin position="52"/>
        <end position="78"/>
    </location>
</feature>
<evidence type="ECO:0000256" key="8">
    <source>
        <dbReference type="ARBA" id="ARBA00023136"/>
    </source>
</evidence>
<dbReference type="PANTHER" id="PTHR43394">
    <property type="entry name" value="ATP-DEPENDENT PERMEASE MDL1, MITOCHONDRIAL"/>
    <property type="match status" value="1"/>
</dbReference>
<name>A0A6A7K6M4_9FIRM</name>
<reference evidence="12 13" key="1">
    <citation type="submission" date="2019-10" db="EMBL/GenBank/DDBJ databases">
        <title>Alkalibaculum tamaniensis sp.nov., a new alkaliphilic acetogen, isolated on methoxylated aromatics from a mud volcano.</title>
        <authorList>
            <person name="Khomyakova M.A."/>
            <person name="Merkel A.Y."/>
            <person name="Bonch-Osmolovskaya E.A."/>
            <person name="Slobodkin A.I."/>
        </authorList>
    </citation>
    <scope>NUCLEOTIDE SEQUENCE [LARGE SCALE GENOMIC DNA]</scope>
    <source>
        <strain evidence="12 13">M08DMB</strain>
    </source>
</reference>
<dbReference type="InterPro" id="IPR017871">
    <property type="entry name" value="ABC_transporter-like_CS"/>
</dbReference>
<dbReference type="RefSeq" id="WP_343029956.1">
    <property type="nucleotide sequence ID" value="NZ_WHNX01000006.1"/>
</dbReference>
<evidence type="ECO:0000256" key="1">
    <source>
        <dbReference type="ARBA" id="ARBA00004651"/>
    </source>
</evidence>
<keyword evidence="7 9" id="KW-1133">Transmembrane helix</keyword>
<feature type="transmembrane region" description="Helical" evidence="9">
    <location>
        <begin position="155"/>
        <end position="174"/>
    </location>
</feature>
<dbReference type="GO" id="GO:0016887">
    <property type="term" value="F:ATP hydrolysis activity"/>
    <property type="evidence" value="ECO:0007669"/>
    <property type="project" value="InterPro"/>
</dbReference>
<dbReference type="Proteomes" id="UP000440004">
    <property type="component" value="Unassembled WGS sequence"/>
</dbReference>
<dbReference type="GO" id="GO:0005524">
    <property type="term" value="F:ATP binding"/>
    <property type="evidence" value="ECO:0007669"/>
    <property type="project" value="UniProtKB-KW"/>
</dbReference>
<evidence type="ECO:0000256" key="7">
    <source>
        <dbReference type="ARBA" id="ARBA00022989"/>
    </source>
</evidence>
<dbReference type="InterPro" id="IPR036640">
    <property type="entry name" value="ABC1_TM_sf"/>
</dbReference>
<dbReference type="AlphaFoldDB" id="A0A6A7K6M4"/>
<keyword evidence="3" id="KW-1003">Cell membrane</keyword>
<dbReference type="GO" id="GO:0015421">
    <property type="term" value="F:ABC-type oligopeptide transporter activity"/>
    <property type="evidence" value="ECO:0007669"/>
    <property type="project" value="TreeGrafter"/>
</dbReference>
<dbReference type="SUPFAM" id="SSF90123">
    <property type="entry name" value="ABC transporter transmembrane region"/>
    <property type="match status" value="1"/>
</dbReference>
<accession>A0A6A7K6M4</accession>
<keyword evidence="2" id="KW-0813">Transport</keyword>
<dbReference type="EMBL" id="WHNX01000006">
    <property type="protein sequence ID" value="MPW25149.1"/>
    <property type="molecule type" value="Genomic_DNA"/>
</dbReference>
<keyword evidence="13" id="KW-1185">Reference proteome</keyword>
<keyword evidence="4 9" id="KW-0812">Transmembrane</keyword>
<feature type="transmembrane region" description="Helical" evidence="9">
    <location>
        <begin position="239"/>
        <end position="260"/>
    </location>
</feature>
<dbReference type="Gene3D" id="3.40.50.300">
    <property type="entry name" value="P-loop containing nucleotide triphosphate hydrolases"/>
    <property type="match status" value="1"/>
</dbReference>
<evidence type="ECO:0000256" key="5">
    <source>
        <dbReference type="ARBA" id="ARBA00022741"/>
    </source>
</evidence>
<keyword evidence="6 12" id="KW-0067">ATP-binding</keyword>
<dbReference type="Gene3D" id="1.20.1560.10">
    <property type="entry name" value="ABC transporter type 1, transmembrane domain"/>
    <property type="match status" value="1"/>
</dbReference>
<dbReference type="InterPro" id="IPR003593">
    <property type="entry name" value="AAA+_ATPase"/>
</dbReference>
<evidence type="ECO:0000256" key="2">
    <source>
        <dbReference type="ARBA" id="ARBA00022448"/>
    </source>
</evidence>
<dbReference type="InterPro" id="IPR003439">
    <property type="entry name" value="ABC_transporter-like_ATP-bd"/>
</dbReference>
<feature type="transmembrane region" description="Helical" evidence="9">
    <location>
        <begin position="129"/>
        <end position="149"/>
    </location>
</feature>
<evidence type="ECO:0000256" key="6">
    <source>
        <dbReference type="ARBA" id="ARBA00022840"/>
    </source>
</evidence>
<dbReference type="InterPro" id="IPR039421">
    <property type="entry name" value="Type_1_exporter"/>
</dbReference>
<dbReference type="GO" id="GO:0005886">
    <property type="term" value="C:plasma membrane"/>
    <property type="evidence" value="ECO:0007669"/>
    <property type="project" value="UniProtKB-SubCell"/>
</dbReference>
<protein>
    <submittedName>
        <fullName evidence="12">ATP-binding cassette domain-containing protein</fullName>
    </submittedName>
</protein>
<keyword evidence="5" id="KW-0547">Nucleotide-binding</keyword>
<dbReference type="InterPro" id="IPR027417">
    <property type="entry name" value="P-loop_NTPase"/>
</dbReference>
<comment type="subcellular location">
    <subcellularLocation>
        <location evidence="1">Cell membrane</location>
        <topology evidence="1">Multi-pass membrane protein</topology>
    </subcellularLocation>
</comment>
<dbReference type="InterPro" id="IPR011527">
    <property type="entry name" value="ABC1_TM_dom"/>
</dbReference>
<gene>
    <name evidence="12" type="ORF">GC105_05015</name>
</gene>
<feature type="domain" description="ABC transporter" evidence="10">
    <location>
        <begin position="332"/>
        <end position="567"/>
    </location>
</feature>
<evidence type="ECO:0000259" key="11">
    <source>
        <dbReference type="PROSITE" id="PS50929"/>
    </source>
</evidence>
<evidence type="ECO:0000256" key="9">
    <source>
        <dbReference type="SAM" id="Phobius"/>
    </source>
</evidence>
<dbReference type="CDD" id="cd18548">
    <property type="entry name" value="ABC_6TM_Tm287_like"/>
    <property type="match status" value="1"/>
</dbReference>
<dbReference type="SMART" id="SM00382">
    <property type="entry name" value="AAA"/>
    <property type="match status" value="1"/>
</dbReference>
<dbReference type="PROSITE" id="PS00211">
    <property type="entry name" value="ABC_TRANSPORTER_1"/>
    <property type="match status" value="1"/>
</dbReference>
<evidence type="ECO:0000313" key="12">
    <source>
        <dbReference type="EMBL" id="MPW25149.1"/>
    </source>
</evidence>
<feature type="domain" description="ABC transmembrane type-1" evidence="11">
    <location>
        <begin position="16"/>
        <end position="298"/>
    </location>
</feature>
<dbReference type="PROSITE" id="PS50893">
    <property type="entry name" value="ABC_TRANSPORTER_2"/>
    <property type="match status" value="1"/>
</dbReference>
<feature type="transmembrane region" description="Helical" evidence="9">
    <location>
        <begin position="12"/>
        <end position="32"/>
    </location>
</feature>
<dbReference type="Pfam" id="PF00005">
    <property type="entry name" value="ABC_tran"/>
    <property type="match status" value="1"/>
</dbReference>
<feature type="transmembrane region" description="Helical" evidence="9">
    <location>
        <begin position="272"/>
        <end position="296"/>
    </location>
</feature>
<dbReference type="Pfam" id="PF00664">
    <property type="entry name" value="ABC_membrane"/>
    <property type="match status" value="1"/>
</dbReference>
<evidence type="ECO:0000313" key="13">
    <source>
        <dbReference type="Proteomes" id="UP000440004"/>
    </source>
</evidence>
<evidence type="ECO:0000259" key="10">
    <source>
        <dbReference type="PROSITE" id="PS50893"/>
    </source>
</evidence>
<sequence>MLKLFNGLKQYTIPIIITFTLLIIRSLSDLYLPTITADIVNIGIVESDTQYILKMGGFMIAIAAFGSLCSIIASYLIAKTSNGFSEKLRDEVFTKVASFSLHEFDQFGTASLITRTTNDITQIRMIMDFGLRMMVMAPIMSLGSVAMAFSKDATLTIIFIVIIPILGSVVYIIMRKGLPFFGAMQKKLDSLNLVLRENLIGIQVIRASNRDHSEKERFEDINKDYSSTSIRVNRIMGTLMPLVTLIMNLAIISIVWFGGIRINLGYMQVGDLIAFIQYAMLVMTSVMAFTRVFIILPRASASATRINEILNTEAKIKDTLELEKPDKKHGYIEFKDVTFSYPGAECPALHNISFSTGPGEITAIIGGTGSGKSTLVNLILRFYDVDSGCILVNDIDIRNTTQESLRKKIGYVPQKSSLFSGTISENIKYGNDNGNLDDIIQAADTAQASEFISLMKEGFDSVISQGGKNISGGQKQRLAIARALIRKPEIYIFDDCFSALDYKTDVNLRTALYKNTTQSTVLVVSQRVNSVKEADQIIVLESGKIVGIGVHSELLENNEIYQEIVSSQLTKEEIA</sequence>